<evidence type="ECO:0000256" key="1">
    <source>
        <dbReference type="SAM" id="Phobius"/>
    </source>
</evidence>
<dbReference type="EMBL" id="JADNRY010000064">
    <property type="protein sequence ID" value="KAF9068135.1"/>
    <property type="molecule type" value="Genomic_DNA"/>
</dbReference>
<feature type="transmembrane region" description="Helical" evidence="1">
    <location>
        <begin position="163"/>
        <end position="184"/>
    </location>
</feature>
<comment type="caution">
    <text evidence="2">The sequence shown here is derived from an EMBL/GenBank/DDBJ whole genome shotgun (WGS) entry which is preliminary data.</text>
</comment>
<evidence type="ECO:0000313" key="2">
    <source>
        <dbReference type="EMBL" id="KAF9068135.1"/>
    </source>
</evidence>
<dbReference type="AlphaFoldDB" id="A0A9P5PUB9"/>
<name>A0A9P5PUB9_9AGAR</name>
<feature type="transmembrane region" description="Helical" evidence="1">
    <location>
        <begin position="123"/>
        <end position="142"/>
    </location>
</feature>
<keyword evidence="1" id="KW-0472">Membrane</keyword>
<accession>A0A9P5PUB9</accession>
<keyword evidence="1" id="KW-0812">Transmembrane</keyword>
<feature type="transmembrane region" description="Helical" evidence="1">
    <location>
        <begin position="78"/>
        <end position="103"/>
    </location>
</feature>
<protein>
    <submittedName>
        <fullName evidence="2">Uncharacterized protein</fullName>
    </submittedName>
</protein>
<keyword evidence="1" id="KW-1133">Transmembrane helix</keyword>
<dbReference type="OrthoDB" id="2744793at2759"/>
<reference evidence="2" key="1">
    <citation type="submission" date="2020-11" db="EMBL/GenBank/DDBJ databases">
        <authorList>
            <consortium name="DOE Joint Genome Institute"/>
            <person name="Ahrendt S."/>
            <person name="Riley R."/>
            <person name="Andreopoulos W."/>
            <person name="Labutti K."/>
            <person name="Pangilinan J."/>
            <person name="Ruiz-Duenas F.J."/>
            <person name="Barrasa J.M."/>
            <person name="Sanchez-Garcia M."/>
            <person name="Camarero S."/>
            <person name="Miyauchi S."/>
            <person name="Serrano A."/>
            <person name="Linde D."/>
            <person name="Babiker R."/>
            <person name="Drula E."/>
            <person name="Ayuso-Fernandez I."/>
            <person name="Pacheco R."/>
            <person name="Padilla G."/>
            <person name="Ferreira P."/>
            <person name="Barriuso J."/>
            <person name="Kellner H."/>
            <person name="Castanera R."/>
            <person name="Alfaro M."/>
            <person name="Ramirez L."/>
            <person name="Pisabarro A.G."/>
            <person name="Kuo A."/>
            <person name="Tritt A."/>
            <person name="Lipzen A."/>
            <person name="He G."/>
            <person name="Yan M."/>
            <person name="Ng V."/>
            <person name="Cullen D."/>
            <person name="Martin F."/>
            <person name="Rosso M.-N."/>
            <person name="Henrissat B."/>
            <person name="Hibbett D."/>
            <person name="Martinez A.T."/>
            <person name="Grigoriev I.V."/>
        </authorList>
    </citation>
    <scope>NUCLEOTIDE SEQUENCE</scope>
    <source>
        <strain evidence="2">AH 40177</strain>
    </source>
</reference>
<feature type="transmembrane region" description="Helical" evidence="1">
    <location>
        <begin position="43"/>
        <end position="66"/>
    </location>
</feature>
<sequence length="358" mass="40180">MYVLSTLDWAIDVRRVWTDLKISIPAELLSPPRDESKLNTINLLMRIIQSITNNICVVISDLVVCWRVCVVYRWDKRIIMTAVVLMLALFTTVFVCNLTQIGVDFPNAVHLHLLAPSQVSIDITAFTFSTLVNAWATLMVGLRAWKSRREIQLQLANGSRKSFAENVLTLLMESGIIYTILWILKSVIIEAVHTSYTNYAIMVMNQAVGMYPTIILLLVALQRSHLDHQFSYAADSKYSVPANPLPFAAAPNPSQEWHPGSRRTETTRTTMEISYEPSSSGSSESVLDKQINGETVREVTFKEEVHKLGITDPHGIINCKNLVHSIRNQPEMEVSGVVPISGVNLKVEKIKGWEDCPS</sequence>
<gene>
    <name evidence="2" type="ORF">BDP27DRAFT_1364300</name>
</gene>
<evidence type="ECO:0000313" key="3">
    <source>
        <dbReference type="Proteomes" id="UP000772434"/>
    </source>
</evidence>
<dbReference type="Proteomes" id="UP000772434">
    <property type="component" value="Unassembled WGS sequence"/>
</dbReference>
<organism evidence="2 3">
    <name type="scientific">Rhodocollybia butyracea</name>
    <dbReference type="NCBI Taxonomy" id="206335"/>
    <lineage>
        <taxon>Eukaryota</taxon>
        <taxon>Fungi</taxon>
        <taxon>Dikarya</taxon>
        <taxon>Basidiomycota</taxon>
        <taxon>Agaricomycotina</taxon>
        <taxon>Agaricomycetes</taxon>
        <taxon>Agaricomycetidae</taxon>
        <taxon>Agaricales</taxon>
        <taxon>Marasmiineae</taxon>
        <taxon>Omphalotaceae</taxon>
        <taxon>Rhodocollybia</taxon>
    </lineage>
</organism>
<feature type="transmembrane region" description="Helical" evidence="1">
    <location>
        <begin position="196"/>
        <end position="221"/>
    </location>
</feature>
<proteinExistence type="predicted"/>
<keyword evidence="3" id="KW-1185">Reference proteome</keyword>